<dbReference type="Gene3D" id="3.40.50.450">
    <property type="match status" value="1"/>
</dbReference>
<evidence type="ECO:0000313" key="1">
    <source>
        <dbReference type="EMBL" id="ACL46545.1"/>
    </source>
</evidence>
<dbReference type="AlphaFoldDB" id="B8HXK0"/>
<reference evidence="1" key="1">
    <citation type="submission" date="2009-01" db="EMBL/GenBank/DDBJ databases">
        <title>Complete sequence of chromosome Cyanothece sp. PCC 7425.</title>
        <authorList>
            <consortium name="US DOE Joint Genome Institute"/>
            <person name="Lucas S."/>
            <person name="Copeland A."/>
            <person name="Lapidus A."/>
            <person name="Glavina del Rio T."/>
            <person name="Dalin E."/>
            <person name="Tice H."/>
            <person name="Bruce D."/>
            <person name="Goodwin L."/>
            <person name="Pitluck S."/>
            <person name="Sims D."/>
            <person name="Meineke L."/>
            <person name="Brettin T."/>
            <person name="Detter J.C."/>
            <person name="Han C."/>
            <person name="Larimer F."/>
            <person name="Land M."/>
            <person name="Hauser L."/>
            <person name="Kyrpides N."/>
            <person name="Ovchinnikova G."/>
            <person name="Liberton M."/>
            <person name="Stoeckel J."/>
            <person name="Banerjee A."/>
            <person name="Singh A."/>
            <person name="Page L."/>
            <person name="Sato H."/>
            <person name="Zhao L."/>
            <person name="Sherman L."/>
            <person name="Pakrasi H."/>
            <person name="Richardson P."/>
        </authorList>
    </citation>
    <scope>NUCLEOTIDE SEQUENCE</scope>
    <source>
        <strain evidence="1">PCC 7425</strain>
    </source>
</reference>
<proteinExistence type="predicted"/>
<name>B8HXK0_CYAP4</name>
<gene>
    <name evidence="1" type="ordered locus">Cyan7425_4232</name>
</gene>
<dbReference type="InterPro" id="IPR031100">
    <property type="entry name" value="LOG_fam"/>
</dbReference>
<dbReference type="InterPro" id="IPR052341">
    <property type="entry name" value="LOG_family_nucleotidases"/>
</dbReference>
<dbReference type="Pfam" id="PF03641">
    <property type="entry name" value="Lysine_decarbox"/>
    <property type="match status" value="1"/>
</dbReference>
<dbReference type="eggNOG" id="COG1611">
    <property type="taxonomic scope" value="Bacteria"/>
</dbReference>
<accession>B8HXK0</accession>
<dbReference type="PANTHER" id="PTHR43393">
    <property type="entry name" value="CYTOKININ RIBOSIDE 5'-MONOPHOSPHATE PHOSPHORIBOHYDROLASE"/>
    <property type="match status" value="1"/>
</dbReference>
<evidence type="ECO:0008006" key="2">
    <source>
        <dbReference type="Google" id="ProtNLM"/>
    </source>
</evidence>
<protein>
    <recommendedName>
        <fullName evidence="2">Cytochrome D ubiquinol oxidase subunit II</fullName>
    </recommendedName>
</protein>
<organism evidence="1">
    <name type="scientific">Cyanothece sp. (strain PCC 7425 / ATCC 29141)</name>
    <dbReference type="NCBI Taxonomy" id="395961"/>
    <lineage>
        <taxon>Bacteria</taxon>
        <taxon>Bacillati</taxon>
        <taxon>Cyanobacteriota</taxon>
        <taxon>Cyanophyceae</taxon>
        <taxon>Gomontiellales</taxon>
        <taxon>Cyanothecaceae</taxon>
        <taxon>Cyanothece</taxon>
    </lineage>
</organism>
<dbReference type="KEGG" id="cyn:Cyan7425_4232"/>
<dbReference type="SUPFAM" id="SSF102405">
    <property type="entry name" value="MCP/YpsA-like"/>
    <property type="match status" value="1"/>
</dbReference>
<dbReference type="OrthoDB" id="9801098at2"/>
<dbReference type="EMBL" id="CP001344">
    <property type="protein sequence ID" value="ACL46545.1"/>
    <property type="molecule type" value="Genomic_DNA"/>
</dbReference>
<dbReference type="PANTHER" id="PTHR43393:SF2">
    <property type="entry name" value="CYTOKININ RIBOSIDE 5'-MONOPHOSPHATE PHOSPHORIBOHYDROLASE"/>
    <property type="match status" value="1"/>
</dbReference>
<dbReference type="GO" id="GO:0005829">
    <property type="term" value="C:cytosol"/>
    <property type="evidence" value="ECO:0007669"/>
    <property type="project" value="TreeGrafter"/>
</dbReference>
<sequence length="365" mass="40862">MTVAPSSPAFKELSAQLQQLVDRLSSVGNGDLIYQVLNTLVQMTAGGMDRLDWKILRSSLQDLNEGFQVFSAYRHIRKISIFGSSRLAPESPEYQMAVQFAHRVTTQGYMVMTGAGGGIMEAANQGAGAENSFGLNIQLPFEQGANPYIEGDAKLINFKYFFTRKLFFLRETDAIALFPGGFGTQDEAFECLTLSQTGKSPPIPVVLVDRPGGSYWRDWDAYIAKHLTGNELISPEDHRLYTITDDLDVACQAISSFYRVYHSSRYVDDRLVLRLNQELTDADVEQLNQDFADIVLTGKIQKTAALPEELRVEQPLPQQVMDQTADLPRLIFHFNQRDHGRLYQMIAAINHMGTTSLATSHPELK</sequence>
<dbReference type="HOGENOM" id="CLU_058336_0_2_3"/>
<dbReference type="STRING" id="395961.Cyan7425_4232"/>